<sequence>MGEPTLIGRILLDRCLESEKTTILVVHRDTTQMFQMWRPRVAKSGGHLNYNTVTEVQDPDDAQSFSLALPQEAGAARSRLVPLLKEAVQVTSSRMVQTRDKVS</sequence>
<dbReference type="EMBL" id="JAERUA010000009">
    <property type="protein sequence ID" value="KAI1895519.1"/>
    <property type="molecule type" value="Genomic_DNA"/>
</dbReference>
<protein>
    <submittedName>
        <fullName evidence="1">Uncharacterized protein</fullName>
    </submittedName>
</protein>
<name>A0A8T3DDH8_9TELE</name>
<comment type="caution">
    <text evidence="1">The sequence shown here is derived from an EMBL/GenBank/DDBJ whole genome shotgun (WGS) entry which is preliminary data.</text>
</comment>
<reference evidence="1" key="1">
    <citation type="submission" date="2021-01" db="EMBL/GenBank/DDBJ databases">
        <authorList>
            <person name="Zahm M."/>
            <person name="Roques C."/>
            <person name="Cabau C."/>
            <person name="Klopp C."/>
            <person name="Donnadieu C."/>
            <person name="Jouanno E."/>
            <person name="Lampietro C."/>
            <person name="Louis A."/>
            <person name="Herpin A."/>
            <person name="Echchiki A."/>
            <person name="Berthelot C."/>
            <person name="Parey E."/>
            <person name="Roest-Crollius H."/>
            <person name="Braasch I."/>
            <person name="Postlethwait J."/>
            <person name="Bobe J."/>
            <person name="Montfort J."/>
            <person name="Bouchez O."/>
            <person name="Begum T."/>
            <person name="Mejri S."/>
            <person name="Adams A."/>
            <person name="Chen W.-J."/>
            <person name="Guiguen Y."/>
        </authorList>
    </citation>
    <scope>NUCLEOTIDE SEQUENCE</scope>
    <source>
        <tissue evidence="1">Blood</tissue>
    </source>
</reference>
<keyword evidence="2" id="KW-1185">Reference proteome</keyword>
<dbReference type="Proteomes" id="UP000829720">
    <property type="component" value="Unassembled WGS sequence"/>
</dbReference>
<accession>A0A8T3DDH8</accession>
<gene>
    <name evidence="1" type="ORF">AGOR_G00107090</name>
</gene>
<evidence type="ECO:0000313" key="1">
    <source>
        <dbReference type="EMBL" id="KAI1895519.1"/>
    </source>
</evidence>
<dbReference type="AlphaFoldDB" id="A0A8T3DDH8"/>
<organism evidence="1 2">
    <name type="scientific">Albula goreensis</name>
    <dbReference type="NCBI Taxonomy" id="1534307"/>
    <lineage>
        <taxon>Eukaryota</taxon>
        <taxon>Metazoa</taxon>
        <taxon>Chordata</taxon>
        <taxon>Craniata</taxon>
        <taxon>Vertebrata</taxon>
        <taxon>Euteleostomi</taxon>
        <taxon>Actinopterygii</taxon>
        <taxon>Neopterygii</taxon>
        <taxon>Teleostei</taxon>
        <taxon>Albuliformes</taxon>
        <taxon>Albulidae</taxon>
        <taxon>Albula</taxon>
    </lineage>
</organism>
<proteinExistence type="predicted"/>
<evidence type="ECO:0000313" key="2">
    <source>
        <dbReference type="Proteomes" id="UP000829720"/>
    </source>
</evidence>